<dbReference type="GO" id="GO:0005737">
    <property type="term" value="C:cytoplasm"/>
    <property type="evidence" value="ECO:0007669"/>
    <property type="project" value="TreeGrafter"/>
</dbReference>
<comment type="cofactor">
    <cofactor evidence="1">
        <name>FAD</name>
        <dbReference type="ChEBI" id="CHEBI:57692"/>
    </cofactor>
</comment>
<dbReference type="GO" id="GO:0016651">
    <property type="term" value="F:oxidoreductase activity, acting on NAD(P)H"/>
    <property type="evidence" value="ECO:0007669"/>
    <property type="project" value="TreeGrafter"/>
</dbReference>
<dbReference type="PANTHER" id="PTHR43557:SF2">
    <property type="entry name" value="RIESKE DOMAIN-CONTAINING PROTEIN-RELATED"/>
    <property type="match status" value="1"/>
</dbReference>
<sequence length="254" mass="27144">MELAAFLPGRARSVTVVGSTPAPLVQFGPEIGSAMRKLFESKGVQFKLQAKLVSLIGENGRVTHAVLGDGSQLVAETILVGIGVVPATAFLKDSGIEMNPQGFVKVDATMKTNVDDVYAAGDIVTFPMAALELDNVNIQHWQMAHKHGNVAGAAIAGIAKPIDTVPFFWTMVFGKSIRYTGYGGGHDDVVIHGIVDDLQFVAYYLKKGKVIAVASMGRDPVCAVFAQIFIARKPVTKADIESNPNDDWTSWLSA</sequence>
<evidence type="ECO:0000256" key="2">
    <source>
        <dbReference type="ARBA" id="ARBA00006442"/>
    </source>
</evidence>
<evidence type="ECO:0000259" key="6">
    <source>
        <dbReference type="Pfam" id="PF07992"/>
    </source>
</evidence>
<name>A0A914VVB9_9BILA</name>
<dbReference type="Proteomes" id="UP000887566">
    <property type="component" value="Unplaced"/>
</dbReference>
<dbReference type="InterPro" id="IPR028202">
    <property type="entry name" value="Reductase_C"/>
</dbReference>
<protein>
    <submittedName>
        <fullName evidence="9">Rieske domain-containing protein</fullName>
    </submittedName>
</protein>
<evidence type="ECO:0000259" key="7">
    <source>
        <dbReference type="Pfam" id="PF14759"/>
    </source>
</evidence>
<evidence type="ECO:0000256" key="4">
    <source>
        <dbReference type="ARBA" id="ARBA00022827"/>
    </source>
</evidence>
<dbReference type="Gene3D" id="3.30.390.30">
    <property type="match status" value="1"/>
</dbReference>
<dbReference type="InterPro" id="IPR023753">
    <property type="entry name" value="FAD/NAD-binding_dom"/>
</dbReference>
<keyword evidence="4" id="KW-0274">FAD</keyword>
<organism evidence="8 9">
    <name type="scientific">Plectus sambesii</name>
    <dbReference type="NCBI Taxonomy" id="2011161"/>
    <lineage>
        <taxon>Eukaryota</taxon>
        <taxon>Metazoa</taxon>
        <taxon>Ecdysozoa</taxon>
        <taxon>Nematoda</taxon>
        <taxon>Chromadorea</taxon>
        <taxon>Plectida</taxon>
        <taxon>Plectina</taxon>
        <taxon>Plectoidea</taxon>
        <taxon>Plectidae</taxon>
        <taxon>Plectus</taxon>
    </lineage>
</organism>
<feature type="domain" description="Reductase C-terminal" evidence="7">
    <location>
        <begin position="167"/>
        <end position="240"/>
    </location>
</feature>
<dbReference type="WBParaSite" id="PSAMB.scaffold246size61639.g4146.t1">
    <property type="protein sequence ID" value="PSAMB.scaffold246size61639.g4146.t1"/>
    <property type="gene ID" value="PSAMB.scaffold246size61639.g4146"/>
</dbReference>
<dbReference type="SUPFAM" id="SSF51905">
    <property type="entry name" value="FAD/NAD(P)-binding domain"/>
    <property type="match status" value="1"/>
</dbReference>
<keyword evidence="3" id="KW-0285">Flavoprotein</keyword>
<dbReference type="Gene3D" id="3.50.50.60">
    <property type="entry name" value="FAD/NAD(P)-binding domain"/>
    <property type="match status" value="2"/>
</dbReference>
<reference evidence="9" key="1">
    <citation type="submission" date="2022-11" db="UniProtKB">
        <authorList>
            <consortium name="WormBaseParasite"/>
        </authorList>
    </citation>
    <scope>IDENTIFICATION</scope>
</reference>
<evidence type="ECO:0000256" key="1">
    <source>
        <dbReference type="ARBA" id="ARBA00001974"/>
    </source>
</evidence>
<evidence type="ECO:0000313" key="9">
    <source>
        <dbReference type="WBParaSite" id="PSAMB.scaffold246size61639.g4146.t1"/>
    </source>
</evidence>
<comment type="similarity">
    <text evidence="2">Belongs to the FAD-dependent oxidoreductase family.</text>
</comment>
<dbReference type="SUPFAM" id="SSF55424">
    <property type="entry name" value="FAD/NAD-linked reductases, dimerisation (C-terminal) domain"/>
    <property type="match status" value="1"/>
</dbReference>
<evidence type="ECO:0000256" key="5">
    <source>
        <dbReference type="ARBA" id="ARBA00023002"/>
    </source>
</evidence>
<keyword evidence="8" id="KW-1185">Reference proteome</keyword>
<dbReference type="InterPro" id="IPR036188">
    <property type="entry name" value="FAD/NAD-bd_sf"/>
</dbReference>
<dbReference type="AlphaFoldDB" id="A0A914VVB9"/>
<keyword evidence="5" id="KW-0560">Oxidoreductase</keyword>
<dbReference type="PANTHER" id="PTHR43557">
    <property type="entry name" value="APOPTOSIS-INDUCING FACTOR 1"/>
    <property type="match status" value="1"/>
</dbReference>
<evidence type="ECO:0000256" key="3">
    <source>
        <dbReference type="ARBA" id="ARBA00022630"/>
    </source>
</evidence>
<accession>A0A914VVB9</accession>
<dbReference type="Pfam" id="PF07992">
    <property type="entry name" value="Pyr_redox_2"/>
    <property type="match status" value="1"/>
</dbReference>
<proteinExistence type="inferred from homology"/>
<dbReference type="PRINTS" id="PR00368">
    <property type="entry name" value="FADPNR"/>
</dbReference>
<dbReference type="Pfam" id="PF14759">
    <property type="entry name" value="Reductase_C"/>
    <property type="match status" value="1"/>
</dbReference>
<dbReference type="InterPro" id="IPR016156">
    <property type="entry name" value="FAD/NAD-linked_Rdtase_dimer_sf"/>
</dbReference>
<evidence type="ECO:0000313" key="8">
    <source>
        <dbReference type="Proteomes" id="UP000887566"/>
    </source>
</evidence>
<feature type="domain" description="FAD/NAD(P)-binding" evidence="6">
    <location>
        <begin position="1"/>
        <end position="148"/>
    </location>
</feature>
<dbReference type="InterPro" id="IPR050446">
    <property type="entry name" value="FAD-oxidoreductase/Apoptosis"/>
</dbReference>